<comment type="caution">
    <text evidence="1">The sequence shown here is derived from an EMBL/GenBank/DDBJ whole genome shotgun (WGS) entry which is preliminary data.</text>
</comment>
<dbReference type="InterPro" id="IPR035892">
    <property type="entry name" value="C2_domain_sf"/>
</dbReference>
<proteinExistence type="predicted"/>
<evidence type="ECO:0000313" key="1">
    <source>
        <dbReference type="EMBL" id="KAK8488586.1"/>
    </source>
</evidence>
<protein>
    <recommendedName>
        <fullName evidence="3">C2 domain-containing protein</fullName>
    </recommendedName>
</protein>
<dbReference type="SUPFAM" id="SSF49562">
    <property type="entry name" value="C2 domain (Calcium/lipid-binding domain, CaLB)"/>
    <property type="match status" value="1"/>
</dbReference>
<dbReference type="PANTHER" id="PTHR32246">
    <property type="entry name" value="INGRESSION PROTEIN FIC1"/>
    <property type="match status" value="1"/>
</dbReference>
<dbReference type="PANTHER" id="PTHR32246:SF158">
    <property type="entry name" value="C2 DOMAIN-CONTAINING PROTEIN"/>
    <property type="match status" value="1"/>
</dbReference>
<name>A0ABR2A6E0_9ROSI</name>
<dbReference type="EMBL" id="JBBPBN010000345">
    <property type="protein sequence ID" value="KAK8488586.1"/>
    <property type="molecule type" value="Genomic_DNA"/>
</dbReference>
<reference evidence="1 2" key="1">
    <citation type="journal article" date="2024" name="G3 (Bethesda)">
        <title>Genome assembly of Hibiscus sabdariffa L. provides insights into metabolisms of medicinal natural products.</title>
        <authorList>
            <person name="Kim T."/>
        </authorList>
    </citation>
    <scope>NUCLEOTIDE SEQUENCE [LARGE SCALE GENOMIC DNA]</scope>
    <source>
        <strain evidence="1">TK-2024</strain>
        <tissue evidence="1">Old leaves</tissue>
    </source>
</reference>
<gene>
    <name evidence="1" type="ORF">V6N11_037864</name>
</gene>
<evidence type="ECO:0008006" key="3">
    <source>
        <dbReference type="Google" id="ProtNLM"/>
    </source>
</evidence>
<evidence type="ECO:0000313" key="2">
    <source>
        <dbReference type="Proteomes" id="UP001396334"/>
    </source>
</evidence>
<keyword evidence="2" id="KW-1185">Reference proteome</keyword>
<accession>A0ABR2A6E0</accession>
<organism evidence="1 2">
    <name type="scientific">Hibiscus sabdariffa</name>
    <name type="common">roselle</name>
    <dbReference type="NCBI Taxonomy" id="183260"/>
    <lineage>
        <taxon>Eukaryota</taxon>
        <taxon>Viridiplantae</taxon>
        <taxon>Streptophyta</taxon>
        <taxon>Embryophyta</taxon>
        <taxon>Tracheophyta</taxon>
        <taxon>Spermatophyta</taxon>
        <taxon>Magnoliopsida</taxon>
        <taxon>eudicotyledons</taxon>
        <taxon>Gunneridae</taxon>
        <taxon>Pentapetalae</taxon>
        <taxon>rosids</taxon>
        <taxon>malvids</taxon>
        <taxon>Malvales</taxon>
        <taxon>Malvaceae</taxon>
        <taxon>Malvoideae</taxon>
        <taxon>Hibiscus</taxon>
    </lineage>
</organism>
<sequence>MGSRVLEINVISAEVVKYVNLFTPATDAYVVVSVNGDHRSWKATPIGTVHGSCCYWNHTVEFIGGAAVFSLVFHLRSKLRRLHYVDIATVEVPVTEQMFYDGNGNAGAARSLVTDFRDGEVEGVLNFSYKFRDGYRNLVPPSAVMYPLAYPPPPHIMAYLHPPPPPPPSRGGYPWNRCRQPPFQGYGYGFEDYYGEKSGYNFDHLDNFLGDDFEENYGENFGHDFEDYYDADFQEDVEDYVRDYYEAFAEDFKDYHQYDFCF</sequence>
<dbReference type="Proteomes" id="UP001396334">
    <property type="component" value="Unassembled WGS sequence"/>
</dbReference>